<dbReference type="EMBL" id="FMMM01000078">
    <property type="protein sequence ID" value="SCQ23878.1"/>
    <property type="molecule type" value="Genomic_DNA"/>
</dbReference>
<dbReference type="Proteomes" id="UP000278609">
    <property type="component" value="Unassembled WGS sequence"/>
</dbReference>
<proteinExistence type="evidence at protein level"/>
<dbReference type="AlphaFoldDB" id="A0A1D3UV35"/>
<feature type="disulfide bond" evidence="5">
    <location>
        <begin position="28"/>
        <end position="72"/>
    </location>
</feature>
<protein>
    <recommendedName>
        <fullName evidence="6">Lipoprotein</fullName>
    </recommendedName>
</protein>
<reference evidence="2 3" key="1">
    <citation type="submission" date="2016-09" db="EMBL/GenBank/DDBJ databases">
        <authorList>
            <person name="Capua I."/>
            <person name="De Benedictis P."/>
            <person name="Joannis T."/>
            <person name="Lombin L.H."/>
            <person name="Cattoli G."/>
        </authorList>
    </citation>
    <scope>NUCLEOTIDE SEQUENCE [LARGE SCALE GENOMIC DNA]</scope>
    <source>
        <strain evidence="2 3">UB20</strain>
    </source>
</reference>
<evidence type="ECO:0000313" key="2">
    <source>
        <dbReference type="EMBL" id="SCQ23878.1"/>
    </source>
</evidence>
<name>A0A1D3UV35_TANFO</name>
<keyword evidence="5" id="KW-0002">3D-structure</keyword>
<dbReference type="OrthoDB" id="893570at2"/>
<reference evidence="1 4" key="2">
    <citation type="submission" date="2018-11" db="EMBL/GenBank/DDBJ databases">
        <title>Genomes From Bacteria Associated with the Canine Oral Cavity: a Test Case for Automated Genome-Based Taxonomic Assignment.</title>
        <authorList>
            <person name="Coil D.A."/>
            <person name="Jospin G."/>
            <person name="Darling A.E."/>
            <person name="Wallis C."/>
            <person name="Davis I.J."/>
            <person name="Harris S."/>
            <person name="Eisen J.A."/>
            <person name="Holcombe L.J."/>
            <person name="O'Flynn C."/>
        </authorList>
    </citation>
    <scope>NUCLEOTIDE SEQUENCE [LARGE SCALE GENOMIC DNA]</scope>
    <source>
        <strain evidence="1 4">OH2617_COT-023</strain>
    </source>
</reference>
<evidence type="ECO:0000313" key="4">
    <source>
        <dbReference type="Proteomes" id="UP000278609"/>
    </source>
</evidence>
<dbReference type="RefSeq" id="WP_046825310.1">
    <property type="nucleotide sequence ID" value="NZ_CBDEMX010000113.1"/>
</dbReference>
<dbReference type="SMR" id="A0A1D3UV35"/>
<evidence type="ECO:0000313" key="1">
    <source>
        <dbReference type="EMBL" id="RRD60270.1"/>
    </source>
</evidence>
<dbReference type="PDB" id="8B2M">
    <property type="method" value="X-ray"/>
    <property type="resolution" value="1.70 A"/>
    <property type="chains" value="A=1-118"/>
</dbReference>
<evidence type="ECO:0007829" key="5">
    <source>
        <dbReference type="PDB" id="8B2M"/>
    </source>
</evidence>
<evidence type="ECO:0000313" key="3">
    <source>
        <dbReference type="Proteomes" id="UP000182057"/>
    </source>
</evidence>
<organism evidence="2 3">
    <name type="scientific">Tannerella forsythia</name>
    <name type="common">Bacteroides forsythus</name>
    <dbReference type="NCBI Taxonomy" id="28112"/>
    <lineage>
        <taxon>Bacteria</taxon>
        <taxon>Pseudomonadati</taxon>
        <taxon>Bacteroidota</taxon>
        <taxon>Bacteroidia</taxon>
        <taxon>Bacteroidales</taxon>
        <taxon>Tannerellaceae</taxon>
        <taxon>Tannerella</taxon>
    </lineage>
</organism>
<reference evidence="5" key="3">
    <citation type="journal article" date="2023" name="Chem. Sci.">
        <title>A unique network of attack, defence and competence on the outer membrane of the periodontitis pathogen &lt;i&gt;Tannerella forsythia&lt;/i&gt;.</title>
        <authorList>
            <person name="Ksiazek M."/>
            <person name="Goulas T."/>
            <person name="Mizgalska D."/>
            <person name="Rodriguez-Banqueri A."/>
            <person name="Eckhard U."/>
            <person name="Veillard F."/>
            <person name="Waligorska I."/>
            <person name="Benedyk-Machaczka M."/>
            <person name="Sochaj-Gregorczyk A.M."/>
            <person name="Madej M."/>
            <person name="Thogersen I.B."/>
            <person name="Enghild J.J."/>
            <person name="Cuppari A."/>
            <person name="Arolas J.L."/>
            <person name="de Diego I."/>
            <person name="Lopez-Pelegrin M."/>
            <person name="Garcia-Ferrer I."/>
            <person name="Guevara T."/>
            <person name="Dive V."/>
            <person name="Zani M.L."/>
            <person name="Moreau T."/>
            <person name="Potempa J."/>
            <person name="Gomis-Ruth F.X."/>
        </authorList>
    </citation>
    <scope>X-RAY CRYSTALLOGRAPHY (1.70 ANGSTROMS)</scope>
    <scope>DISULFIDE BONDS</scope>
</reference>
<dbReference type="Proteomes" id="UP000182057">
    <property type="component" value="Unassembled WGS sequence"/>
</dbReference>
<feature type="disulfide bond" evidence="5">
    <location>
        <begin position="29"/>
        <end position="108"/>
    </location>
</feature>
<dbReference type="PROSITE" id="PS51257">
    <property type="entry name" value="PROKAR_LIPOPROTEIN"/>
    <property type="match status" value="1"/>
</dbReference>
<accession>A0A1D3UV35</accession>
<evidence type="ECO:0008006" key="6">
    <source>
        <dbReference type="Google" id="ProtNLM"/>
    </source>
</evidence>
<dbReference type="EMBL" id="RQYS01000029">
    <property type="protein sequence ID" value="RRD60270.1"/>
    <property type="molecule type" value="Genomic_DNA"/>
</dbReference>
<gene>
    <name evidence="1" type="ORF">EII40_07620</name>
    <name evidence="2" type="ORF">TFUB20_02189</name>
</gene>
<sequence>MKQQIILWIGVLLLLIGGVGCKKDQSSCCDKEIIKDVSELTGIISYNTEVKRWYISVSDANSYDNVTLYFPCNLDSKYMKEKEKVIFSGQISKSTLKITLPAGTTSYCINLMSINKIN</sequence>